<dbReference type="SMART" id="SM00220">
    <property type="entry name" value="S_TKc"/>
    <property type="match status" value="1"/>
</dbReference>
<dbReference type="Pfam" id="PF00069">
    <property type="entry name" value="Pkinase"/>
    <property type="match status" value="1"/>
</dbReference>
<dbReference type="AlphaFoldDB" id="A0A024GR36"/>
<dbReference type="GO" id="GO:0005524">
    <property type="term" value="F:ATP binding"/>
    <property type="evidence" value="ECO:0007669"/>
    <property type="project" value="UniProtKB-KW"/>
</dbReference>
<dbReference type="EMBL" id="CAIX01000249">
    <property type="protein sequence ID" value="CCI48818.1"/>
    <property type="molecule type" value="Genomic_DNA"/>
</dbReference>
<sequence length="512" mass="57456">MHSELRDGLHIQQVDYYDGQSIFCNSQLCYSLGEYLGGGTAGVYVELSYSSICVRLLDLVQAVSTKLFAIEQIVCHVAIKILNPVGYKLVSPSFLPRCLIAVRGKAVTTALENPHELKMENVFWLIHPTTKQVITAWEDPTTQSLKELHLAQCIALWKDEITEADAYNKCIDTVMQHQRWNFPRIPRKFLKFLEMQRCIRREMAAMSRLKHHNNVLKLEEVLEFVEEAKCTTFLVLELATGGDLFDRLRNRGADEEFARFYFRQLVEGVAFCHASGICHRDLKLDNLILADDRVHSVLKIADFGLSAIVSKTTGDHSDGKSNFRRLQSVIGSPYYVAPEALHDAGTGYDGFKADGWSIGVILYAMVTGVMPFGKNLPSCPRFACFKSILSDLKHENTSTRIVDSLDLASHSPNWLFPSQLSDELKGLLSRLLHPDPCSRLSVEECLQDPWVLKQTFTANAPICLELCENKTGNSPVFETDSKCNFSRDSQCNFSLSKNNSLSSITSSLSPSP</sequence>
<dbReference type="GO" id="GO:0004674">
    <property type="term" value="F:protein serine/threonine kinase activity"/>
    <property type="evidence" value="ECO:0007669"/>
    <property type="project" value="UniProtKB-KW"/>
</dbReference>
<keyword evidence="2" id="KW-0723">Serine/threonine-protein kinase</keyword>
<feature type="domain" description="Protein kinase" evidence="9">
    <location>
        <begin position="30"/>
        <end position="451"/>
    </location>
</feature>
<dbReference type="Gene3D" id="1.10.510.10">
    <property type="entry name" value="Transferase(Phosphotransferase) domain 1"/>
    <property type="match status" value="1"/>
</dbReference>
<comment type="catalytic activity">
    <reaction evidence="8">
        <text>L-seryl-[protein] + ATP = O-phospho-L-seryl-[protein] + ADP + H(+)</text>
        <dbReference type="Rhea" id="RHEA:17989"/>
        <dbReference type="Rhea" id="RHEA-COMP:9863"/>
        <dbReference type="Rhea" id="RHEA-COMP:11604"/>
        <dbReference type="ChEBI" id="CHEBI:15378"/>
        <dbReference type="ChEBI" id="CHEBI:29999"/>
        <dbReference type="ChEBI" id="CHEBI:30616"/>
        <dbReference type="ChEBI" id="CHEBI:83421"/>
        <dbReference type="ChEBI" id="CHEBI:456216"/>
        <dbReference type="EC" id="2.7.11.1"/>
    </reaction>
</comment>
<evidence type="ECO:0000256" key="8">
    <source>
        <dbReference type="ARBA" id="ARBA00048679"/>
    </source>
</evidence>
<dbReference type="OrthoDB" id="539158at2759"/>
<evidence type="ECO:0000313" key="11">
    <source>
        <dbReference type="Proteomes" id="UP000053237"/>
    </source>
</evidence>
<keyword evidence="5" id="KW-0418">Kinase</keyword>
<dbReference type="PROSITE" id="PS50011">
    <property type="entry name" value="PROTEIN_KINASE_DOM"/>
    <property type="match status" value="1"/>
</dbReference>
<dbReference type="STRING" id="65357.A0A024GR36"/>
<dbReference type="Proteomes" id="UP000053237">
    <property type="component" value="Unassembled WGS sequence"/>
</dbReference>
<keyword evidence="6" id="KW-0067">ATP-binding</keyword>
<evidence type="ECO:0000256" key="2">
    <source>
        <dbReference type="ARBA" id="ARBA00022527"/>
    </source>
</evidence>
<dbReference type="InterPro" id="IPR011009">
    <property type="entry name" value="Kinase-like_dom_sf"/>
</dbReference>
<reference evidence="10 11" key="1">
    <citation type="submission" date="2012-05" db="EMBL/GenBank/DDBJ databases">
        <title>Recombination and specialization in a pathogen metapopulation.</title>
        <authorList>
            <person name="Gardiner A."/>
            <person name="Kemen E."/>
            <person name="Schultz-Larsen T."/>
            <person name="MacLean D."/>
            <person name="Van Oosterhout C."/>
            <person name="Jones J.D.G."/>
        </authorList>
    </citation>
    <scope>NUCLEOTIDE SEQUENCE [LARGE SCALE GENOMIC DNA]</scope>
    <source>
        <strain evidence="10 11">Ac Nc2</strain>
    </source>
</reference>
<dbReference type="InParanoid" id="A0A024GR36"/>
<keyword evidence="4" id="KW-0547">Nucleotide-binding</keyword>
<evidence type="ECO:0000256" key="3">
    <source>
        <dbReference type="ARBA" id="ARBA00022679"/>
    </source>
</evidence>
<dbReference type="InterPro" id="IPR008271">
    <property type="entry name" value="Ser/Thr_kinase_AS"/>
</dbReference>
<dbReference type="SUPFAM" id="SSF56112">
    <property type="entry name" value="Protein kinase-like (PK-like)"/>
    <property type="match status" value="1"/>
</dbReference>
<evidence type="ECO:0000256" key="5">
    <source>
        <dbReference type="ARBA" id="ARBA00022777"/>
    </source>
</evidence>
<comment type="caution">
    <text evidence="10">The sequence shown here is derived from an EMBL/GenBank/DDBJ whole genome shotgun (WGS) entry which is preliminary data.</text>
</comment>
<protein>
    <recommendedName>
        <fullName evidence="1">non-specific serine/threonine protein kinase</fullName>
        <ecNumber evidence="1">2.7.11.1</ecNumber>
    </recommendedName>
</protein>
<organism evidence="10 11">
    <name type="scientific">Albugo candida</name>
    <dbReference type="NCBI Taxonomy" id="65357"/>
    <lineage>
        <taxon>Eukaryota</taxon>
        <taxon>Sar</taxon>
        <taxon>Stramenopiles</taxon>
        <taxon>Oomycota</taxon>
        <taxon>Peronosporomycetes</taxon>
        <taxon>Albuginales</taxon>
        <taxon>Albuginaceae</taxon>
        <taxon>Albugo</taxon>
    </lineage>
</organism>
<evidence type="ECO:0000256" key="1">
    <source>
        <dbReference type="ARBA" id="ARBA00012513"/>
    </source>
</evidence>
<proteinExistence type="predicted"/>
<dbReference type="PANTHER" id="PTHR43895">
    <property type="entry name" value="CALCIUM/CALMODULIN-DEPENDENT PROTEIN KINASE KINASE-RELATED"/>
    <property type="match status" value="1"/>
</dbReference>
<gene>
    <name evidence="10" type="ORF">BN9_100170</name>
</gene>
<evidence type="ECO:0000313" key="10">
    <source>
        <dbReference type="EMBL" id="CCI48818.1"/>
    </source>
</evidence>
<name>A0A024GR36_9STRA</name>
<evidence type="ECO:0000256" key="7">
    <source>
        <dbReference type="ARBA" id="ARBA00047899"/>
    </source>
</evidence>
<keyword evidence="11" id="KW-1185">Reference proteome</keyword>
<evidence type="ECO:0000256" key="6">
    <source>
        <dbReference type="ARBA" id="ARBA00022840"/>
    </source>
</evidence>
<evidence type="ECO:0000256" key="4">
    <source>
        <dbReference type="ARBA" id="ARBA00022741"/>
    </source>
</evidence>
<dbReference type="GO" id="GO:0007165">
    <property type="term" value="P:signal transduction"/>
    <property type="evidence" value="ECO:0007669"/>
    <property type="project" value="TreeGrafter"/>
</dbReference>
<dbReference type="PANTHER" id="PTHR43895:SF32">
    <property type="entry name" value="SERINE_THREONINE-PROTEIN KINASE CHK1"/>
    <property type="match status" value="1"/>
</dbReference>
<dbReference type="PROSITE" id="PS00108">
    <property type="entry name" value="PROTEIN_KINASE_ST"/>
    <property type="match status" value="1"/>
</dbReference>
<keyword evidence="3" id="KW-0808">Transferase</keyword>
<dbReference type="InterPro" id="IPR000719">
    <property type="entry name" value="Prot_kinase_dom"/>
</dbReference>
<comment type="catalytic activity">
    <reaction evidence="7">
        <text>L-threonyl-[protein] + ATP = O-phospho-L-threonyl-[protein] + ADP + H(+)</text>
        <dbReference type="Rhea" id="RHEA:46608"/>
        <dbReference type="Rhea" id="RHEA-COMP:11060"/>
        <dbReference type="Rhea" id="RHEA-COMP:11605"/>
        <dbReference type="ChEBI" id="CHEBI:15378"/>
        <dbReference type="ChEBI" id="CHEBI:30013"/>
        <dbReference type="ChEBI" id="CHEBI:30616"/>
        <dbReference type="ChEBI" id="CHEBI:61977"/>
        <dbReference type="ChEBI" id="CHEBI:456216"/>
        <dbReference type="EC" id="2.7.11.1"/>
    </reaction>
</comment>
<evidence type="ECO:0000259" key="9">
    <source>
        <dbReference type="PROSITE" id="PS50011"/>
    </source>
</evidence>
<dbReference type="EC" id="2.7.11.1" evidence="1"/>
<accession>A0A024GR36</accession>